<proteinExistence type="predicted"/>
<gene>
    <name evidence="2" type="ORF">JCM19300_1916</name>
</gene>
<name>A0A090W7R0_9FLAO</name>
<evidence type="ECO:0000313" key="3">
    <source>
        <dbReference type="Proteomes" id="UP000029644"/>
    </source>
</evidence>
<accession>A0A090W7R0</accession>
<keyword evidence="2" id="KW-0378">Hydrolase</keyword>
<dbReference type="AlphaFoldDB" id="A0A090W7R0"/>
<dbReference type="Pfam" id="PF20737">
    <property type="entry name" value="Glyco_hydro127C"/>
    <property type="match status" value="1"/>
</dbReference>
<evidence type="ECO:0000259" key="1">
    <source>
        <dbReference type="Pfam" id="PF20737"/>
    </source>
</evidence>
<feature type="domain" description="Non-reducing end beta-L-arabinofuranosidase-like GH127 C-terminal" evidence="1">
    <location>
        <begin position="1"/>
        <end position="91"/>
    </location>
</feature>
<comment type="caution">
    <text evidence="2">The sequence shown here is derived from an EMBL/GenBank/DDBJ whole genome shotgun (WGS) entry which is preliminary data.</text>
</comment>
<dbReference type="InterPro" id="IPR049049">
    <property type="entry name" value="Beta-AFase-like_GH127_C"/>
</dbReference>
<sequence length="96" mass="11036">MVYCIETPDLPKDTSILDVYLNGNTPLEVLHKPEFLGGVTIVNVELLLRKDKNGDMYQAVTKPNFESFKTQLVPYFAWSNRDQAEMTVFIPVIWDI</sequence>
<dbReference type="Proteomes" id="UP000029644">
    <property type="component" value="Unassembled WGS sequence"/>
</dbReference>
<organism evidence="2 3">
    <name type="scientific">Algibacter lectus</name>
    <dbReference type="NCBI Taxonomy" id="221126"/>
    <lineage>
        <taxon>Bacteria</taxon>
        <taxon>Pseudomonadati</taxon>
        <taxon>Bacteroidota</taxon>
        <taxon>Flavobacteriia</taxon>
        <taxon>Flavobacteriales</taxon>
        <taxon>Flavobacteriaceae</taxon>
        <taxon>Algibacter</taxon>
    </lineage>
</organism>
<dbReference type="GO" id="GO:0016787">
    <property type="term" value="F:hydrolase activity"/>
    <property type="evidence" value="ECO:0007669"/>
    <property type="project" value="UniProtKB-KW"/>
</dbReference>
<reference evidence="2 3" key="1">
    <citation type="journal article" date="2014" name="Genome Announc.">
        <title>Draft Genome Sequences of Marine Flavobacterium Algibacter lectus Strains SS8 and NR4.</title>
        <authorList>
            <person name="Takatani N."/>
            <person name="Nakanishi M."/>
            <person name="Meirelles P."/>
            <person name="Mino S."/>
            <person name="Suda W."/>
            <person name="Oshima K."/>
            <person name="Hattori M."/>
            <person name="Ohkuma M."/>
            <person name="Hosokawa M."/>
            <person name="Miyashita K."/>
            <person name="Thompson F.L."/>
            <person name="Niwa A."/>
            <person name="Sawabe T."/>
            <person name="Sawabe T."/>
        </authorList>
    </citation>
    <scope>NUCLEOTIDE SEQUENCE [LARGE SCALE GENOMIC DNA]</scope>
    <source>
        <strain evidence="2 3">JCM 19300</strain>
    </source>
</reference>
<dbReference type="EMBL" id="BBNQ01000012">
    <property type="protein sequence ID" value="GAL63567.1"/>
    <property type="molecule type" value="Genomic_DNA"/>
</dbReference>
<protein>
    <submittedName>
        <fullName evidence="2">Putative glycosyl hydrolase</fullName>
    </submittedName>
</protein>
<evidence type="ECO:0000313" key="2">
    <source>
        <dbReference type="EMBL" id="GAL63567.1"/>
    </source>
</evidence>